<feature type="region of interest" description="Disordered" evidence="1">
    <location>
        <begin position="171"/>
        <end position="196"/>
    </location>
</feature>
<evidence type="ECO:0000313" key="3">
    <source>
        <dbReference type="EMBL" id="RLP10744.1"/>
    </source>
</evidence>
<proteinExistence type="predicted"/>
<evidence type="ECO:0000313" key="4">
    <source>
        <dbReference type="Proteomes" id="UP000279336"/>
    </source>
</evidence>
<sequence>MVSLGPALRGRARLVPDPAGGCVIVLRRSVHARIAVFGVLVVVFGLLAALGVHALRSPSDRDARVFFVMGAVFIVVPVALWAVNVARCRTVLSWHGIELCRMIRTQWRPWPATRSGFSVSARIFNNEHGLRDFERYRLVLHNGTSDEPIRMPGGGVSSAALSGGVGRRRLIRPGKPWTRSGASPWNRAGPPIRGLS</sequence>
<comment type="caution">
    <text evidence="3">The sequence shown here is derived from an EMBL/GenBank/DDBJ whole genome shotgun (WGS) entry which is preliminary data.</text>
</comment>
<gene>
    <name evidence="3" type="ORF">D7U36_05505</name>
</gene>
<protein>
    <submittedName>
        <fullName evidence="3">Uncharacterized protein</fullName>
    </submittedName>
</protein>
<keyword evidence="2" id="KW-1133">Transmembrane helix</keyword>
<dbReference type="AlphaFoldDB" id="A0A8B3FMT8"/>
<keyword evidence="2" id="KW-0472">Membrane</keyword>
<evidence type="ECO:0000256" key="2">
    <source>
        <dbReference type="SAM" id="Phobius"/>
    </source>
</evidence>
<reference evidence="3 4" key="1">
    <citation type="submission" date="2018-10" db="EMBL/GenBank/DDBJ databases">
        <title>Propionibacterium australiense Genome Sequencing and Assembly.</title>
        <authorList>
            <person name="Bernier A.-M."/>
            <person name="Bernard K."/>
        </authorList>
    </citation>
    <scope>NUCLEOTIDE SEQUENCE [LARGE SCALE GENOMIC DNA]</scope>
    <source>
        <strain evidence="3 4">NML98A078</strain>
    </source>
</reference>
<organism evidence="3 4">
    <name type="scientific">Propionibacterium australiense</name>
    <dbReference type="NCBI Taxonomy" id="119981"/>
    <lineage>
        <taxon>Bacteria</taxon>
        <taxon>Bacillati</taxon>
        <taxon>Actinomycetota</taxon>
        <taxon>Actinomycetes</taxon>
        <taxon>Propionibacteriales</taxon>
        <taxon>Propionibacteriaceae</taxon>
        <taxon>Propionibacterium</taxon>
    </lineage>
</organism>
<feature type="transmembrane region" description="Helical" evidence="2">
    <location>
        <begin position="34"/>
        <end position="53"/>
    </location>
</feature>
<dbReference type="Proteomes" id="UP000279336">
    <property type="component" value="Unassembled WGS sequence"/>
</dbReference>
<dbReference type="EMBL" id="RCIW01000007">
    <property type="protein sequence ID" value="RLP10744.1"/>
    <property type="molecule type" value="Genomic_DNA"/>
</dbReference>
<keyword evidence="2" id="KW-0812">Transmembrane</keyword>
<accession>A0A8B3FMT8</accession>
<feature type="transmembrane region" description="Helical" evidence="2">
    <location>
        <begin position="65"/>
        <end position="83"/>
    </location>
</feature>
<name>A0A8B3FMT8_9ACTN</name>
<evidence type="ECO:0000256" key="1">
    <source>
        <dbReference type="SAM" id="MobiDB-lite"/>
    </source>
</evidence>